<name>A0ABP8TGV0_9ACTN</name>
<keyword evidence="1" id="KW-0812">Transmembrane</keyword>
<proteinExistence type="predicted"/>
<dbReference type="Pfam" id="PF04471">
    <property type="entry name" value="Mrr_cat"/>
    <property type="match status" value="1"/>
</dbReference>
<sequence>MKEPPVRRLPKNDSLHPVLRYLALALGALIAGGACAGLLYLLVRFVAAYWPWIVTVAAIALVLLVAGLVTTAVRRHQARMREEQLRAIANLNRVDVMTGAQFEDLVARLLERDGYRSVQVVGRAGDRGVDVTAFSPDGRRVAVQCKRQKKTVGSDRIRNLIGAVHGGYAGHVGVLVTSSTFTRPALAEADGRLVLVDRNDLVRWMDGEGLIL</sequence>
<dbReference type="Proteomes" id="UP001500212">
    <property type="component" value="Unassembled WGS sequence"/>
</dbReference>
<dbReference type="EMBL" id="BAABHJ010000008">
    <property type="protein sequence ID" value="GAA4607843.1"/>
    <property type="molecule type" value="Genomic_DNA"/>
</dbReference>
<evidence type="ECO:0000313" key="3">
    <source>
        <dbReference type="EMBL" id="GAA4607843.1"/>
    </source>
</evidence>
<dbReference type="Gene3D" id="3.40.1350.10">
    <property type="match status" value="1"/>
</dbReference>
<keyword evidence="1" id="KW-0472">Membrane</keyword>
<accession>A0ABP8TGV0</accession>
<protein>
    <recommendedName>
        <fullName evidence="2">Restriction endonuclease type IV Mrr domain-containing protein</fullName>
    </recommendedName>
</protein>
<dbReference type="InterPro" id="IPR052906">
    <property type="entry name" value="Type_IV_Methyl-Rstrct_Enzyme"/>
</dbReference>
<dbReference type="InterPro" id="IPR007560">
    <property type="entry name" value="Restrct_endonuc_IV_Mrr"/>
</dbReference>
<evidence type="ECO:0000259" key="2">
    <source>
        <dbReference type="Pfam" id="PF04471"/>
    </source>
</evidence>
<evidence type="ECO:0000313" key="4">
    <source>
        <dbReference type="Proteomes" id="UP001500212"/>
    </source>
</evidence>
<dbReference type="RefSeq" id="WP_345353928.1">
    <property type="nucleotide sequence ID" value="NZ_BAABHJ010000008.1"/>
</dbReference>
<keyword evidence="1" id="KW-1133">Transmembrane helix</keyword>
<dbReference type="SUPFAM" id="SSF52980">
    <property type="entry name" value="Restriction endonuclease-like"/>
    <property type="match status" value="1"/>
</dbReference>
<evidence type="ECO:0000256" key="1">
    <source>
        <dbReference type="SAM" id="Phobius"/>
    </source>
</evidence>
<feature type="transmembrane region" description="Helical" evidence="1">
    <location>
        <begin position="49"/>
        <end position="73"/>
    </location>
</feature>
<dbReference type="PANTHER" id="PTHR30015:SF6">
    <property type="entry name" value="SLL1429 PROTEIN"/>
    <property type="match status" value="1"/>
</dbReference>
<reference evidence="4" key="1">
    <citation type="journal article" date="2019" name="Int. J. Syst. Evol. Microbiol.">
        <title>The Global Catalogue of Microorganisms (GCM) 10K type strain sequencing project: providing services to taxonomists for standard genome sequencing and annotation.</title>
        <authorList>
            <consortium name="The Broad Institute Genomics Platform"/>
            <consortium name="The Broad Institute Genome Sequencing Center for Infectious Disease"/>
            <person name="Wu L."/>
            <person name="Ma J."/>
        </authorList>
    </citation>
    <scope>NUCLEOTIDE SEQUENCE [LARGE SCALE GENOMIC DNA]</scope>
    <source>
        <strain evidence="4">JCM 17938</strain>
    </source>
</reference>
<comment type="caution">
    <text evidence="3">The sequence shown here is derived from an EMBL/GenBank/DDBJ whole genome shotgun (WGS) entry which is preliminary data.</text>
</comment>
<keyword evidence="4" id="KW-1185">Reference proteome</keyword>
<dbReference type="InterPro" id="IPR011856">
    <property type="entry name" value="tRNA_endonuc-like_dom_sf"/>
</dbReference>
<organism evidence="3 4">
    <name type="scientific">Actinoallomurus liliacearum</name>
    <dbReference type="NCBI Taxonomy" id="1080073"/>
    <lineage>
        <taxon>Bacteria</taxon>
        <taxon>Bacillati</taxon>
        <taxon>Actinomycetota</taxon>
        <taxon>Actinomycetes</taxon>
        <taxon>Streptosporangiales</taxon>
        <taxon>Thermomonosporaceae</taxon>
        <taxon>Actinoallomurus</taxon>
    </lineage>
</organism>
<dbReference type="PANTHER" id="PTHR30015">
    <property type="entry name" value="MRR RESTRICTION SYSTEM PROTEIN"/>
    <property type="match status" value="1"/>
</dbReference>
<dbReference type="InterPro" id="IPR011335">
    <property type="entry name" value="Restrct_endonuc-II-like"/>
</dbReference>
<feature type="transmembrane region" description="Helical" evidence="1">
    <location>
        <begin position="21"/>
        <end position="43"/>
    </location>
</feature>
<feature type="domain" description="Restriction endonuclease type IV Mrr" evidence="2">
    <location>
        <begin position="95"/>
        <end position="205"/>
    </location>
</feature>
<dbReference type="PROSITE" id="PS51257">
    <property type="entry name" value="PROKAR_LIPOPROTEIN"/>
    <property type="match status" value="1"/>
</dbReference>
<gene>
    <name evidence="3" type="ORF">GCM10023195_30160</name>
</gene>